<dbReference type="Gene3D" id="3.40.390.10">
    <property type="entry name" value="Collagenase (Catalytic Domain)"/>
    <property type="match status" value="1"/>
</dbReference>
<dbReference type="AlphaFoldDB" id="A0A1I7XT11"/>
<evidence type="ECO:0000256" key="1">
    <source>
        <dbReference type="SAM" id="Phobius"/>
    </source>
</evidence>
<accession>A0A1I7XT11</accession>
<sequence>MSKFIENILDEGAMRIPRAHLAGGAGHLNESYDSMSTGSSEYTIKEEIERKMVTSENYAGLAISVIALASVMILAQSLASSNGPRLDFLNDSDFEKAEQLTSDEIFGKHIPVEVVNAYKSDIRNLRRRQKVLSLDNGCMEYATIIHEMMHVVGFYHEHAATIGNAKDFSEVDLAKINRMYNCPHEKKELTAPFARAQHSPIYVPINKYDDRPKMPSPYYDSLQNINNKPASNNYPTNTIIH</sequence>
<dbReference type="Pfam" id="PF01400">
    <property type="entry name" value="Astacin"/>
    <property type="match status" value="1"/>
</dbReference>
<evidence type="ECO:0000313" key="4">
    <source>
        <dbReference type="WBParaSite" id="Hba_20475"/>
    </source>
</evidence>
<keyword evidence="1" id="KW-0472">Membrane</keyword>
<dbReference type="SUPFAM" id="SSF55486">
    <property type="entry name" value="Metalloproteases ('zincins'), catalytic domain"/>
    <property type="match status" value="1"/>
</dbReference>
<dbReference type="GO" id="GO:0004222">
    <property type="term" value="F:metalloendopeptidase activity"/>
    <property type="evidence" value="ECO:0007669"/>
    <property type="project" value="InterPro"/>
</dbReference>
<name>A0A1I7XT11_HETBA</name>
<dbReference type="GO" id="GO:0006508">
    <property type="term" value="P:proteolysis"/>
    <property type="evidence" value="ECO:0007669"/>
    <property type="project" value="InterPro"/>
</dbReference>
<protein>
    <submittedName>
        <fullName evidence="4">Astacin domain-containing protein</fullName>
    </submittedName>
</protein>
<dbReference type="Proteomes" id="UP000095283">
    <property type="component" value="Unplaced"/>
</dbReference>
<evidence type="ECO:0000259" key="2">
    <source>
        <dbReference type="Pfam" id="PF01400"/>
    </source>
</evidence>
<feature type="domain" description="Peptidase M12A" evidence="2">
    <location>
        <begin position="127"/>
        <end position="159"/>
    </location>
</feature>
<proteinExistence type="predicted"/>
<organism evidence="3 4">
    <name type="scientific">Heterorhabditis bacteriophora</name>
    <name type="common">Entomopathogenic nematode worm</name>
    <dbReference type="NCBI Taxonomy" id="37862"/>
    <lineage>
        <taxon>Eukaryota</taxon>
        <taxon>Metazoa</taxon>
        <taxon>Ecdysozoa</taxon>
        <taxon>Nematoda</taxon>
        <taxon>Chromadorea</taxon>
        <taxon>Rhabditida</taxon>
        <taxon>Rhabditina</taxon>
        <taxon>Rhabditomorpha</taxon>
        <taxon>Strongyloidea</taxon>
        <taxon>Heterorhabditidae</taxon>
        <taxon>Heterorhabditis</taxon>
    </lineage>
</organism>
<keyword evidence="1" id="KW-0812">Transmembrane</keyword>
<keyword evidence="3" id="KW-1185">Reference proteome</keyword>
<feature type="transmembrane region" description="Helical" evidence="1">
    <location>
        <begin position="58"/>
        <end position="79"/>
    </location>
</feature>
<reference evidence="4" key="1">
    <citation type="submission" date="2016-11" db="UniProtKB">
        <authorList>
            <consortium name="WormBaseParasite"/>
        </authorList>
    </citation>
    <scope>IDENTIFICATION</scope>
</reference>
<dbReference type="PANTHER" id="PTHR10127:SF827">
    <property type="entry name" value="ZINC METALLOPROTEINASE NAS-7"/>
    <property type="match status" value="1"/>
</dbReference>
<dbReference type="WBParaSite" id="Hba_20475">
    <property type="protein sequence ID" value="Hba_20475"/>
    <property type="gene ID" value="Hba_20475"/>
</dbReference>
<dbReference type="PANTHER" id="PTHR10127">
    <property type="entry name" value="DISCOIDIN, CUB, EGF, LAMININ , AND ZINC METALLOPROTEASE DOMAIN CONTAINING"/>
    <property type="match status" value="1"/>
</dbReference>
<dbReference type="InterPro" id="IPR001506">
    <property type="entry name" value="Peptidase_M12A"/>
</dbReference>
<evidence type="ECO:0000313" key="3">
    <source>
        <dbReference type="Proteomes" id="UP000095283"/>
    </source>
</evidence>
<dbReference type="InterPro" id="IPR024079">
    <property type="entry name" value="MetalloPept_cat_dom_sf"/>
</dbReference>
<keyword evidence="1" id="KW-1133">Transmembrane helix</keyword>